<protein>
    <recommendedName>
        <fullName evidence="3">DUF3025 domain-containing protein</fullName>
    </recommendedName>
</protein>
<evidence type="ECO:0000313" key="2">
    <source>
        <dbReference type="Proteomes" id="UP000197446"/>
    </source>
</evidence>
<dbReference type="InterPro" id="IPR021390">
    <property type="entry name" value="DUF3025"/>
</dbReference>
<name>A0A254MXV6_9BURK</name>
<dbReference type="RefSeq" id="WP_088486281.1">
    <property type="nucleotide sequence ID" value="NZ_JBCNLH010000003.1"/>
</dbReference>
<sequence length="236" mass="25774">MIDPDWAAPWFAPYAGVGEPVLARLRAGQPVYAALAHPRFEPDGARQPADEGYEAYVARTGRVPTRHNAHDLFNGLVWLRNPVFKRALNEAHQTAPPAPAGRRGPVRDALTLLDESGILLVAPAPLRAALRAQDWPAVFIWGRTAWQGAQMRIVGHALLEKLLQPRKAWCARVLFVDDLDAPALPADLSPGLLPPLPVLGIPGWWPANEEEGFYADDRVFRPKRLASAPATGGFAC</sequence>
<keyword evidence="2" id="KW-1185">Reference proteome</keyword>
<dbReference type="OrthoDB" id="5292474at2"/>
<dbReference type="AlphaFoldDB" id="A0A254MXV6"/>
<comment type="caution">
    <text evidence="1">The sequence shown here is derived from an EMBL/GenBank/DDBJ whole genome shotgun (WGS) entry which is preliminary data.</text>
</comment>
<evidence type="ECO:0000313" key="1">
    <source>
        <dbReference type="EMBL" id="OWQ98165.1"/>
    </source>
</evidence>
<organism evidence="1 2">
    <name type="scientific">Roseateles puraquae</name>
    <dbReference type="NCBI Taxonomy" id="431059"/>
    <lineage>
        <taxon>Bacteria</taxon>
        <taxon>Pseudomonadati</taxon>
        <taxon>Pseudomonadota</taxon>
        <taxon>Betaproteobacteria</taxon>
        <taxon>Burkholderiales</taxon>
        <taxon>Sphaerotilaceae</taxon>
        <taxon>Roseateles</taxon>
    </lineage>
</organism>
<dbReference type="Proteomes" id="UP000197446">
    <property type="component" value="Unassembled WGS sequence"/>
</dbReference>
<gene>
    <name evidence="1" type="ORF">CDO81_26505</name>
</gene>
<dbReference type="EMBL" id="NISI01000021">
    <property type="protein sequence ID" value="OWQ98165.1"/>
    <property type="molecule type" value="Genomic_DNA"/>
</dbReference>
<accession>A0A254MXV6</accession>
<reference evidence="1 2" key="1">
    <citation type="journal article" date="2007" name="Int. J. Syst. Evol. Microbiol.">
        <title>Description of Pelomonas aquatica sp. nov. and Pelomonas puraquae sp. nov., isolated from industrial and haemodialysis water.</title>
        <authorList>
            <person name="Gomila M."/>
            <person name="Bowien B."/>
            <person name="Falsen E."/>
            <person name="Moore E.R."/>
            <person name="Lalucat J."/>
        </authorList>
    </citation>
    <scope>NUCLEOTIDE SEQUENCE [LARGE SCALE GENOMIC DNA]</scope>
    <source>
        <strain evidence="1 2">CCUG 52769</strain>
    </source>
</reference>
<proteinExistence type="predicted"/>
<dbReference type="Pfam" id="PF11227">
    <property type="entry name" value="DUF3025"/>
    <property type="match status" value="2"/>
</dbReference>
<evidence type="ECO:0008006" key="3">
    <source>
        <dbReference type="Google" id="ProtNLM"/>
    </source>
</evidence>